<dbReference type="SUPFAM" id="SSF53474">
    <property type="entry name" value="alpha/beta-Hydrolases"/>
    <property type="match status" value="1"/>
</dbReference>
<evidence type="ECO:0000259" key="5">
    <source>
        <dbReference type="Pfam" id="PF00135"/>
    </source>
</evidence>
<dbReference type="STRING" id="334819.W7M4V2"/>
<name>W7M4V2_GIBM7</name>
<evidence type="ECO:0000256" key="1">
    <source>
        <dbReference type="ARBA" id="ARBA00005964"/>
    </source>
</evidence>
<evidence type="ECO:0000256" key="3">
    <source>
        <dbReference type="RuleBase" id="RU361235"/>
    </source>
</evidence>
<accession>W7M4V2</accession>
<evidence type="ECO:0000313" key="6">
    <source>
        <dbReference type="EMBL" id="EWG42544.1"/>
    </source>
</evidence>
<dbReference type="GO" id="GO:0016787">
    <property type="term" value="F:hydrolase activity"/>
    <property type="evidence" value="ECO:0007669"/>
    <property type="project" value="UniProtKB-KW"/>
</dbReference>
<evidence type="ECO:0000313" key="7">
    <source>
        <dbReference type="Proteomes" id="UP000009096"/>
    </source>
</evidence>
<reference evidence="6 7" key="1">
    <citation type="journal article" date="2010" name="Nature">
        <title>Comparative genomics reveals mobile pathogenicity chromosomes in Fusarium.</title>
        <authorList>
            <person name="Ma L.J."/>
            <person name="van der Does H.C."/>
            <person name="Borkovich K.A."/>
            <person name="Coleman J.J."/>
            <person name="Daboussi M.J."/>
            <person name="Di Pietro A."/>
            <person name="Dufresne M."/>
            <person name="Freitag M."/>
            <person name="Grabherr M."/>
            <person name="Henrissat B."/>
            <person name="Houterman P.M."/>
            <person name="Kang S."/>
            <person name="Shim W.B."/>
            <person name="Woloshuk C."/>
            <person name="Xie X."/>
            <person name="Xu J.R."/>
            <person name="Antoniw J."/>
            <person name="Baker S.E."/>
            <person name="Bluhm B.H."/>
            <person name="Breakspear A."/>
            <person name="Brown D.W."/>
            <person name="Butchko R.A."/>
            <person name="Chapman S."/>
            <person name="Coulson R."/>
            <person name="Coutinho P.M."/>
            <person name="Danchin E.G."/>
            <person name="Diener A."/>
            <person name="Gale L.R."/>
            <person name="Gardiner D.M."/>
            <person name="Goff S."/>
            <person name="Hammond-Kosack K.E."/>
            <person name="Hilburn K."/>
            <person name="Hua-Van A."/>
            <person name="Jonkers W."/>
            <person name="Kazan K."/>
            <person name="Kodira C.D."/>
            <person name="Koehrsen M."/>
            <person name="Kumar L."/>
            <person name="Lee Y.H."/>
            <person name="Li L."/>
            <person name="Manners J.M."/>
            <person name="Miranda-Saavedra D."/>
            <person name="Mukherjee M."/>
            <person name="Park G."/>
            <person name="Park J."/>
            <person name="Park S.Y."/>
            <person name="Proctor R.H."/>
            <person name="Regev A."/>
            <person name="Ruiz-Roldan M.C."/>
            <person name="Sain D."/>
            <person name="Sakthikumar S."/>
            <person name="Sykes S."/>
            <person name="Schwartz D.C."/>
            <person name="Turgeon B.G."/>
            <person name="Wapinski I."/>
            <person name="Yoder O."/>
            <person name="Young S."/>
            <person name="Zeng Q."/>
            <person name="Zhou S."/>
            <person name="Galagan J."/>
            <person name="Cuomo C.A."/>
            <person name="Kistler H.C."/>
            <person name="Rep M."/>
        </authorList>
    </citation>
    <scope>NUCLEOTIDE SEQUENCE [LARGE SCALE GENOMIC DNA]</scope>
    <source>
        <strain evidence="7">M3125 / FGSC 7600</strain>
    </source>
</reference>
<feature type="region of interest" description="Disordered" evidence="4">
    <location>
        <begin position="1"/>
        <end position="24"/>
    </location>
</feature>
<dbReference type="EMBL" id="DS022246">
    <property type="protein sequence ID" value="EWG42544.1"/>
    <property type="molecule type" value="Genomic_DNA"/>
</dbReference>
<dbReference type="InterPro" id="IPR019826">
    <property type="entry name" value="Carboxylesterase_B_AS"/>
</dbReference>
<dbReference type="PROSITE" id="PS00122">
    <property type="entry name" value="CARBOXYLESTERASE_B_1"/>
    <property type="match status" value="1"/>
</dbReference>
<feature type="domain" description="Carboxylesterase type B" evidence="5">
    <location>
        <begin position="18"/>
        <end position="506"/>
    </location>
</feature>
<dbReference type="InterPro" id="IPR002018">
    <property type="entry name" value="CarbesteraseB"/>
</dbReference>
<keyword evidence="7" id="KW-1185">Reference proteome</keyword>
<evidence type="ECO:0000256" key="4">
    <source>
        <dbReference type="SAM" id="MobiDB-lite"/>
    </source>
</evidence>
<dbReference type="InterPro" id="IPR029058">
    <property type="entry name" value="AB_hydrolase_fold"/>
</dbReference>
<evidence type="ECO:0000256" key="2">
    <source>
        <dbReference type="ARBA" id="ARBA00022801"/>
    </source>
</evidence>
<dbReference type="ESTHER" id="gibm7-w7m4v2">
    <property type="family name" value="Carb_B_Bacteria"/>
</dbReference>
<comment type="similarity">
    <text evidence="1 3">Belongs to the type-B carboxylesterase/lipase family.</text>
</comment>
<dbReference type="Proteomes" id="UP000009096">
    <property type="component" value="Chromosome 4"/>
</dbReference>
<dbReference type="Pfam" id="PF00135">
    <property type="entry name" value="COesterase"/>
    <property type="match status" value="1"/>
</dbReference>
<protein>
    <recommendedName>
        <fullName evidence="3">Carboxylic ester hydrolase</fullName>
        <ecNumber evidence="3">3.1.1.-</ecNumber>
    </recommendedName>
</protein>
<dbReference type="eggNOG" id="KOG1516">
    <property type="taxonomic scope" value="Eukaryota"/>
</dbReference>
<keyword evidence="2 3" id="KW-0378">Hydrolase</keyword>
<dbReference type="RefSeq" id="XP_018748735.1">
    <property type="nucleotide sequence ID" value="XM_018892109.1"/>
</dbReference>
<dbReference type="EMBL" id="CM000581">
    <property type="protein sequence ID" value="EWG42544.1"/>
    <property type="molecule type" value="Genomic_DNA"/>
</dbReference>
<dbReference type="InterPro" id="IPR050309">
    <property type="entry name" value="Type-B_Carboxylest/Lipase"/>
</dbReference>
<organism evidence="6 7">
    <name type="scientific">Gibberella moniliformis (strain M3125 / FGSC 7600)</name>
    <name type="common">Maize ear and stalk rot fungus</name>
    <name type="synonym">Fusarium verticillioides</name>
    <dbReference type="NCBI Taxonomy" id="334819"/>
    <lineage>
        <taxon>Eukaryota</taxon>
        <taxon>Fungi</taxon>
        <taxon>Dikarya</taxon>
        <taxon>Ascomycota</taxon>
        <taxon>Pezizomycotina</taxon>
        <taxon>Sordariomycetes</taxon>
        <taxon>Hypocreomycetidae</taxon>
        <taxon>Hypocreales</taxon>
        <taxon>Nectriaceae</taxon>
        <taxon>Fusarium</taxon>
        <taxon>Fusarium fujikuroi species complex</taxon>
    </lineage>
</organism>
<dbReference type="KEGG" id="fvr:FVEG_04320"/>
<sequence>MPEQTSSPQALLDNQTSDPIVKTESGDVRGSIVDKVHVFKGVPFAAPPFGPNYLRPPQPPEHWTGVRDTLSFGPKCPQVPYPPGIAEGLAELVGNGEDCLTLNVWTPSLGTSGLPVMVWIPGGMFEFHATGAVAYYDGSRFARDGVVCVTINYRVGAQGFLYLDNGTPNLGLLDQIAALEWVQENITAFGGDPSKVTIFGESAGAMSVATLMAIPKAKGLFHRAIVQSASNPKLNSVATARRIARRLAEILGVEAKWDVIQAIPSDQILHAQAQLRDELTTCPDPAFWGEIALSFIPWAPTIDGDIIPVHPIDAIRAGASTDIDLLIGSNTEETRLFLVPDGSIDRITEEMLSMIAGMYGLAPEGLDAYRELHPGVSTGELFSAIQTDWFWRIPAIRFADTHELAARSLTYMYEFAWQSPQMGGRLGASHSLEIPFVFDTLGLGTEPLLGPAPMQELADTMHRAWVAFATTGDVGWPKYDSRRRSTMHFDTASRTVDNPLDKKLKIWDSVHQLPG</sequence>
<dbReference type="HOGENOM" id="CLU_006586_16_0_1"/>
<dbReference type="PANTHER" id="PTHR11559">
    <property type="entry name" value="CARBOXYLESTERASE"/>
    <property type="match status" value="1"/>
</dbReference>
<dbReference type="Gene3D" id="3.40.50.1820">
    <property type="entry name" value="alpha/beta hydrolase"/>
    <property type="match status" value="1"/>
</dbReference>
<dbReference type="OrthoDB" id="408631at2759"/>
<dbReference type="PROSITE" id="PS00941">
    <property type="entry name" value="CARBOXYLESTERASE_B_2"/>
    <property type="match status" value="1"/>
</dbReference>
<dbReference type="GeneID" id="30062397"/>
<dbReference type="InterPro" id="IPR019819">
    <property type="entry name" value="Carboxylesterase_B_CS"/>
</dbReference>
<dbReference type="EC" id="3.1.1.-" evidence="3"/>
<feature type="compositionally biased region" description="Polar residues" evidence="4">
    <location>
        <begin position="1"/>
        <end position="18"/>
    </location>
</feature>
<dbReference type="OMA" id="PAEPWIF"/>
<dbReference type="VEuPathDB" id="FungiDB:FVEG_04320"/>
<gene>
    <name evidence="6" type="ORF">FVEG_04320</name>
</gene>
<dbReference type="AlphaFoldDB" id="W7M4V2"/>
<proteinExistence type="inferred from homology"/>